<evidence type="ECO:0000259" key="8">
    <source>
        <dbReference type="Pfam" id="PF13089"/>
    </source>
</evidence>
<dbReference type="InterPro" id="IPR025198">
    <property type="entry name" value="PPK_N_dom"/>
</dbReference>
<feature type="domain" description="Polyphosphate kinase C-terminal" evidence="9">
    <location>
        <begin position="509"/>
        <end position="668"/>
    </location>
</feature>
<evidence type="ECO:0000256" key="4">
    <source>
        <dbReference type="ARBA" id="ARBA00022741"/>
    </source>
</evidence>
<feature type="domain" description="Polyphosphate kinase C-terminal" evidence="10">
    <location>
        <begin position="336"/>
        <end position="501"/>
    </location>
</feature>
<dbReference type="NCBIfam" id="NF003921">
    <property type="entry name" value="PRK05443.2-2"/>
    <property type="match status" value="1"/>
</dbReference>
<dbReference type="EMBL" id="CAFBPN010000028">
    <property type="protein sequence ID" value="CAB5018145.1"/>
    <property type="molecule type" value="Genomic_DNA"/>
</dbReference>
<name>A0A6J7QMD4_9ZZZZ</name>
<dbReference type="AlphaFoldDB" id="A0A6J7QMD4"/>
<dbReference type="SUPFAM" id="SSF140356">
    <property type="entry name" value="PPK N-terminal domain-like"/>
    <property type="match status" value="1"/>
</dbReference>
<keyword evidence="4" id="KW-0547">Nucleotide-binding</keyword>
<accession>A0A6J7QMD4</accession>
<dbReference type="Gene3D" id="1.20.58.310">
    <property type="entry name" value="Polyphosphate kinase N-terminal domain"/>
    <property type="match status" value="1"/>
</dbReference>
<dbReference type="NCBIfam" id="TIGR03705">
    <property type="entry name" value="poly_P_kin"/>
    <property type="match status" value="1"/>
</dbReference>
<feature type="domain" description="Polyphosphate kinase N-terminal" evidence="8">
    <location>
        <begin position="17"/>
        <end position="120"/>
    </location>
</feature>
<evidence type="ECO:0000313" key="11">
    <source>
        <dbReference type="EMBL" id="CAB5018145.1"/>
    </source>
</evidence>
<evidence type="ECO:0000259" key="7">
    <source>
        <dbReference type="Pfam" id="PF02503"/>
    </source>
</evidence>
<evidence type="ECO:0000259" key="9">
    <source>
        <dbReference type="Pfam" id="PF13090"/>
    </source>
</evidence>
<dbReference type="GO" id="GO:0006799">
    <property type="term" value="P:polyphosphate biosynthetic process"/>
    <property type="evidence" value="ECO:0007669"/>
    <property type="project" value="InterPro"/>
</dbReference>
<dbReference type="Gene3D" id="3.30.870.10">
    <property type="entry name" value="Endonuclease Chain A"/>
    <property type="match status" value="2"/>
</dbReference>
<dbReference type="InterPro" id="IPR041108">
    <property type="entry name" value="PP_kinase_C_1"/>
</dbReference>
<dbReference type="EMBL" id="CAFBQU010000008">
    <property type="protein sequence ID" value="CAB5062728.1"/>
    <property type="molecule type" value="Genomic_DNA"/>
</dbReference>
<evidence type="ECO:0000256" key="6">
    <source>
        <dbReference type="ARBA" id="ARBA00022840"/>
    </source>
</evidence>
<dbReference type="InterPro" id="IPR003414">
    <property type="entry name" value="PP_kinase"/>
</dbReference>
<dbReference type="Pfam" id="PF13090">
    <property type="entry name" value="PP_kinase_C"/>
    <property type="match status" value="1"/>
</dbReference>
<dbReference type="Pfam" id="PF17941">
    <property type="entry name" value="PP_kinase_C_1"/>
    <property type="match status" value="1"/>
</dbReference>
<dbReference type="GO" id="GO:0009358">
    <property type="term" value="C:polyphosphate kinase complex"/>
    <property type="evidence" value="ECO:0007669"/>
    <property type="project" value="InterPro"/>
</dbReference>
<dbReference type="PANTHER" id="PTHR30218">
    <property type="entry name" value="POLYPHOSPHATE KINASE"/>
    <property type="match status" value="1"/>
</dbReference>
<keyword evidence="6" id="KW-0067">ATP-binding</keyword>
<evidence type="ECO:0000259" key="10">
    <source>
        <dbReference type="Pfam" id="PF17941"/>
    </source>
</evidence>
<evidence type="ECO:0000313" key="12">
    <source>
        <dbReference type="EMBL" id="CAB5062728.1"/>
    </source>
</evidence>
<keyword evidence="5" id="KW-0418">Kinase</keyword>
<dbReference type="EC" id="2.7.4.1" evidence="1"/>
<dbReference type="Pfam" id="PF13089">
    <property type="entry name" value="PP_kinase_N"/>
    <property type="match status" value="1"/>
</dbReference>
<dbReference type="PIRSF" id="PIRSF015589">
    <property type="entry name" value="PP_kinase"/>
    <property type="match status" value="1"/>
</dbReference>
<dbReference type="CDD" id="cd09165">
    <property type="entry name" value="PLDc_PaPPK1_C1_like"/>
    <property type="match status" value="1"/>
</dbReference>
<dbReference type="InterPro" id="IPR025200">
    <property type="entry name" value="PPK_C_dom2"/>
</dbReference>
<proteinExistence type="inferred from homology"/>
<dbReference type="InterPro" id="IPR024953">
    <property type="entry name" value="PP_kinase_middle"/>
</dbReference>
<organism evidence="11">
    <name type="scientific">freshwater metagenome</name>
    <dbReference type="NCBI Taxonomy" id="449393"/>
    <lineage>
        <taxon>unclassified sequences</taxon>
        <taxon>metagenomes</taxon>
        <taxon>ecological metagenomes</taxon>
    </lineage>
</organism>
<gene>
    <name evidence="11" type="ORF">UFOPK4098_00697</name>
    <name evidence="12" type="ORF">UFOPK4347_00510</name>
</gene>
<dbReference type="SUPFAM" id="SSF56024">
    <property type="entry name" value="Phospholipase D/nuclease"/>
    <property type="match status" value="2"/>
</dbReference>
<dbReference type="NCBIfam" id="NF003918">
    <property type="entry name" value="PRK05443.1-2"/>
    <property type="match status" value="1"/>
</dbReference>
<sequence>MTKRERTYSAKIDERVFNRDLSWLAFNERVLAMAREEGIPLLERVKFLAIFSSNLDEFFQVRVAALKNQIDAGTSHRSADGRRPHELDLDISDKVHQLVAEQESLLREEILPELKNNDIILQRWEDVSAEEKANLSREFDQRIFPILTPLVVDPAHPFPYVSGLALSIAVMLRDPESGEERFARLKVPPLLPRLLKLENTQHFIPVEDVIIAHLPSLFEGMEVQSATTFRVSRDADLDVDDEEAEDLLEAVEAELRRRRFGRAVRLEVRDSIDETVLQLLIDEFEVEEHDVYQFNLPLDLTSLFTISALPVPALRDTPWPAVTAGRLAAAKEQDRSIFSVIRERDLLVHHPYESFVTSTQAFIEEAANDPRVQSIKMTLYRTSGDSPIAQSLIRAAERGVQVVALIELKARFDEAVNVTWAKQLERAGVHVMYGIVGLKTHVKCALVVREDGDGLRRYVHFGTGNYNSKTAGLYEDLAIFTCNPELASDASRLFNHLTGFSRSDHYQHLLVAPNYLKPGLIELIRQEARAGDQGFIRLKLNSLADSQMIEALYEASEAGVKIDITVRGICGIRPGVPGMSSNITVRSVLGRYLEHSRIYMFGNGNGPGVPRWYIGSADLMSRNLDRRVEALVPVLQEKHQQWCEKVLSDLSSPTAPHFVLDARGNWGRSGDSFAVRNAQEDLYKWAKNQQERRNS</sequence>
<reference evidence="11" key="1">
    <citation type="submission" date="2020-05" db="EMBL/GenBank/DDBJ databases">
        <authorList>
            <person name="Chiriac C."/>
            <person name="Salcher M."/>
            <person name="Ghai R."/>
            <person name="Kavagutti S V."/>
        </authorList>
    </citation>
    <scope>NUCLEOTIDE SEQUENCE</scope>
</reference>
<protein>
    <recommendedName>
        <fullName evidence="1">ATP-polyphosphate phosphotransferase</fullName>
        <ecNumber evidence="1">2.7.4.1</ecNumber>
    </recommendedName>
</protein>
<evidence type="ECO:0000256" key="2">
    <source>
        <dbReference type="ARBA" id="ARBA00022553"/>
    </source>
</evidence>
<feature type="domain" description="Polyphosphate kinase middle" evidence="7">
    <location>
        <begin position="130"/>
        <end position="305"/>
    </location>
</feature>
<dbReference type="SUPFAM" id="SSF143724">
    <property type="entry name" value="PHP14-like"/>
    <property type="match status" value="1"/>
</dbReference>
<keyword evidence="2" id="KW-0597">Phosphoprotein</keyword>
<evidence type="ECO:0000256" key="1">
    <source>
        <dbReference type="ARBA" id="ARBA00012960"/>
    </source>
</evidence>
<keyword evidence="3" id="KW-0808">Transferase</keyword>
<dbReference type="InterPro" id="IPR036830">
    <property type="entry name" value="PP_kinase_middle_dom_sf"/>
</dbReference>
<dbReference type="Gene3D" id="3.30.1840.10">
    <property type="entry name" value="Polyphosphate kinase middle domain"/>
    <property type="match status" value="1"/>
</dbReference>
<dbReference type="Pfam" id="PF02503">
    <property type="entry name" value="PP_kinase"/>
    <property type="match status" value="1"/>
</dbReference>
<dbReference type="InterPro" id="IPR036832">
    <property type="entry name" value="PPK_N_dom_sf"/>
</dbReference>
<evidence type="ECO:0000256" key="3">
    <source>
        <dbReference type="ARBA" id="ARBA00022679"/>
    </source>
</evidence>
<dbReference type="PANTHER" id="PTHR30218:SF0">
    <property type="entry name" value="POLYPHOSPHATE KINASE"/>
    <property type="match status" value="1"/>
</dbReference>
<dbReference type="HAMAP" id="MF_00347">
    <property type="entry name" value="Polyphosphate_kinase"/>
    <property type="match status" value="1"/>
</dbReference>
<evidence type="ECO:0000256" key="5">
    <source>
        <dbReference type="ARBA" id="ARBA00022777"/>
    </source>
</evidence>
<dbReference type="GO" id="GO:0005524">
    <property type="term" value="F:ATP binding"/>
    <property type="evidence" value="ECO:0007669"/>
    <property type="project" value="UniProtKB-KW"/>
</dbReference>
<dbReference type="GO" id="GO:0008976">
    <property type="term" value="F:polyphosphate kinase activity"/>
    <property type="evidence" value="ECO:0007669"/>
    <property type="project" value="UniProtKB-EC"/>
</dbReference>